<evidence type="ECO:0000313" key="2">
    <source>
        <dbReference type="EMBL" id="KAF7786038.1"/>
    </source>
</evidence>
<name>A0A8T0C6M4_9GAMM</name>
<feature type="domain" description="Endonuclease/exonuclease/phosphatase" evidence="1">
    <location>
        <begin position="15"/>
        <end position="329"/>
    </location>
</feature>
<dbReference type="Gene3D" id="3.60.10.10">
    <property type="entry name" value="Endonuclease/exonuclease/phosphatase"/>
    <property type="match status" value="1"/>
</dbReference>
<accession>A0A8T0C6M4</accession>
<protein>
    <recommendedName>
        <fullName evidence="1">Endonuclease/exonuclease/phosphatase domain-containing protein</fullName>
    </recommendedName>
</protein>
<proteinExistence type="predicted"/>
<dbReference type="InterPro" id="IPR036691">
    <property type="entry name" value="Endo/exonu/phosph_ase_sf"/>
</dbReference>
<dbReference type="GO" id="GO:0003824">
    <property type="term" value="F:catalytic activity"/>
    <property type="evidence" value="ECO:0007669"/>
    <property type="project" value="InterPro"/>
</dbReference>
<dbReference type="Proteomes" id="UP000016480">
    <property type="component" value="Unassembled WGS sequence"/>
</dbReference>
<dbReference type="InterPro" id="IPR005135">
    <property type="entry name" value="Endo/exonuclease/phosphatase"/>
</dbReference>
<dbReference type="AlphaFoldDB" id="A0A8T0C6M4"/>
<dbReference type="SUPFAM" id="SSF56219">
    <property type="entry name" value="DNase I-like"/>
    <property type="match status" value="1"/>
</dbReference>
<dbReference type="Pfam" id="PF03372">
    <property type="entry name" value="Exo_endo_phos"/>
    <property type="match status" value="1"/>
</dbReference>
<evidence type="ECO:0000259" key="1">
    <source>
        <dbReference type="Pfam" id="PF03372"/>
    </source>
</evidence>
<evidence type="ECO:0000313" key="3">
    <source>
        <dbReference type="Proteomes" id="UP000016480"/>
    </source>
</evidence>
<sequence length="339" mass="38492">MTGKTMAQKHSYKFASFNLLNFAAPPYSFYQLEESYNDTQWLTKTQFITGLIQHMDPSVIVFQEVFSPETLATLCEDLGLPYFATVDTPKPDLVYPNVLFNPIVAIASKFPFKSFTPLEPCPELLEYLNNQHQFKFNRTPIKCSFELPGLGLTTVYAVHFKSQRVHSMAHMLGNTPQEDPLLTLLHQTVGTMQSQISRSLEASIVYYDALKTQREKGAATLVMGDFNDHIASPALSFMTQQFPTSAIHQDFNSVGLFDSFCLADNQLSFGQKPPTHYYQGVGNTLDYILASKEFNPNLEQSKVRRLTYHNYASHLDPKRDEEDIRYSDHAAIAIEMILQ</sequence>
<reference evidence="2 3" key="1">
    <citation type="journal article" date="2012" name="J. Bacteriol.">
        <title>Genome sequence of the cycloprodigiosin-producing bacterial strain Pseudoalteromonas rubra ATCC 29570(T).</title>
        <authorList>
            <person name="Xie B.B."/>
            <person name="Shu Y.L."/>
            <person name="Qin Q.L."/>
            <person name="Rong J.C."/>
            <person name="Zhang X.Y."/>
            <person name="Chen X.L."/>
            <person name="Zhou B.C."/>
            <person name="Zhang Y.Z."/>
        </authorList>
    </citation>
    <scope>NUCLEOTIDE SEQUENCE [LARGE SCALE GENOMIC DNA]</scope>
    <source>
        <strain evidence="2 3">DSM 6842</strain>
    </source>
</reference>
<dbReference type="EMBL" id="AHCD03000035">
    <property type="protein sequence ID" value="KAF7786038.1"/>
    <property type="molecule type" value="Genomic_DNA"/>
</dbReference>
<organism evidence="2 3">
    <name type="scientific">Pseudoalteromonas rubra</name>
    <dbReference type="NCBI Taxonomy" id="43658"/>
    <lineage>
        <taxon>Bacteria</taxon>
        <taxon>Pseudomonadati</taxon>
        <taxon>Pseudomonadota</taxon>
        <taxon>Gammaproteobacteria</taxon>
        <taxon>Alteromonadales</taxon>
        <taxon>Pseudoalteromonadaceae</taxon>
        <taxon>Pseudoalteromonas</taxon>
    </lineage>
</organism>
<comment type="caution">
    <text evidence="2">The sequence shown here is derived from an EMBL/GenBank/DDBJ whole genome shotgun (WGS) entry which is preliminary data.</text>
</comment>
<gene>
    <name evidence="2" type="ORF">PRUB_a0476</name>
</gene>